<keyword evidence="13" id="KW-1185">Reference proteome</keyword>
<dbReference type="PANTHER" id="PTHR11453:SF15">
    <property type="entry name" value="ANION EXCHANGE PROTEIN 3"/>
    <property type="match status" value="1"/>
</dbReference>
<feature type="compositionally biased region" description="Acidic residues" evidence="9">
    <location>
        <begin position="78"/>
        <end position="89"/>
    </location>
</feature>
<evidence type="ECO:0000256" key="2">
    <source>
        <dbReference type="ARBA" id="ARBA00010993"/>
    </source>
</evidence>
<dbReference type="FunFam" id="1.10.287.570:FF:000001">
    <property type="entry name" value="Anion exchange protein"/>
    <property type="match status" value="1"/>
</dbReference>
<evidence type="ECO:0008006" key="14">
    <source>
        <dbReference type="Google" id="ProtNLM"/>
    </source>
</evidence>
<dbReference type="Proteomes" id="UP001529510">
    <property type="component" value="Unassembled WGS sequence"/>
</dbReference>
<proteinExistence type="inferred from homology"/>
<dbReference type="GO" id="GO:0005886">
    <property type="term" value="C:plasma membrane"/>
    <property type="evidence" value="ECO:0007669"/>
    <property type="project" value="UniProtKB-SubCell"/>
</dbReference>
<evidence type="ECO:0000313" key="13">
    <source>
        <dbReference type="Proteomes" id="UP001529510"/>
    </source>
</evidence>
<dbReference type="Gene3D" id="3.40.930.10">
    <property type="entry name" value="Mannitol-specific EII, Chain A"/>
    <property type="match status" value="1"/>
</dbReference>
<accession>A0ABD0QFZ4</accession>
<sequence>NFHEVAYFADDRQDLLNGINEFLDCSIVIPPSDVEGKDLLKTVASFQKQMLRKRKERELKKCGSIVTGAEQETKGDVSTDEQEEEDQFDVDPLKRSGIPFGGLIHDIRRRYPRYISDLKDAMDTQCIAAVIFIYFAALSPTITFG</sequence>
<evidence type="ECO:0000256" key="8">
    <source>
        <dbReference type="ARBA" id="ARBA00023136"/>
    </source>
</evidence>
<evidence type="ECO:0000256" key="1">
    <source>
        <dbReference type="ARBA" id="ARBA00004651"/>
    </source>
</evidence>
<feature type="non-terminal residue" evidence="12">
    <location>
        <position position="1"/>
    </location>
</feature>
<dbReference type="InterPro" id="IPR016152">
    <property type="entry name" value="PTrfase/Anion_transptr"/>
</dbReference>
<dbReference type="GO" id="GO:0006811">
    <property type="term" value="P:monoatomic ion transport"/>
    <property type="evidence" value="ECO:0007669"/>
    <property type="project" value="UniProtKB-KW"/>
</dbReference>
<dbReference type="InterPro" id="IPR013769">
    <property type="entry name" value="Band3_cytoplasmic_dom"/>
</dbReference>
<keyword evidence="5" id="KW-0812">Transmembrane</keyword>
<reference evidence="12 13" key="1">
    <citation type="submission" date="2024-05" db="EMBL/GenBank/DDBJ databases">
        <title>Genome sequencing and assembly of Indian major carp, Cirrhinus mrigala (Hamilton, 1822).</title>
        <authorList>
            <person name="Mohindra V."/>
            <person name="Chowdhury L.M."/>
            <person name="Lal K."/>
            <person name="Jena J.K."/>
        </authorList>
    </citation>
    <scope>NUCLEOTIDE SEQUENCE [LARGE SCALE GENOMIC DNA]</scope>
    <source>
        <strain evidence="12">CM1030</strain>
        <tissue evidence="12">Blood</tissue>
    </source>
</reference>
<dbReference type="InterPro" id="IPR003020">
    <property type="entry name" value="HCO3_transpt_euk"/>
</dbReference>
<keyword evidence="3" id="KW-0813">Transport</keyword>
<keyword evidence="6" id="KW-1133">Transmembrane helix</keyword>
<dbReference type="EMBL" id="JAMKFB020000009">
    <property type="protein sequence ID" value="KAL0184881.1"/>
    <property type="molecule type" value="Genomic_DNA"/>
</dbReference>
<evidence type="ECO:0000259" key="11">
    <source>
        <dbReference type="Pfam" id="PF07565"/>
    </source>
</evidence>
<comment type="subcellular location">
    <subcellularLocation>
        <location evidence="1">Cell membrane</location>
        <topology evidence="1">Multi-pass membrane protein</topology>
    </subcellularLocation>
</comment>
<feature type="domain" description="Band 3 cytoplasmic" evidence="11">
    <location>
        <begin position="2"/>
        <end position="35"/>
    </location>
</feature>
<evidence type="ECO:0000259" key="10">
    <source>
        <dbReference type="Pfam" id="PF00955"/>
    </source>
</evidence>
<dbReference type="SUPFAM" id="SSF55804">
    <property type="entry name" value="Phoshotransferase/anion transport protein"/>
    <property type="match status" value="1"/>
</dbReference>
<protein>
    <recommendedName>
        <fullName evidence="14">Bicarbonate transporter-like transmembrane domain-containing protein</fullName>
    </recommendedName>
</protein>
<feature type="non-terminal residue" evidence="12">
    <location>
        <position position="145"/>
    </location>
</feature>
<dbReference type="Pfam" id="PF00955">
    <property type="entry name" value="HCO3_cotransp"/>
    <property type="match status" value="1"/>
</dbReference>
<evidence type="ECO:0000256" key="5">
    <source>
        <dbReference type="ARBA" id="ARBA00022692"/>
    </source>
</evidence>
<comment type="caution">
    <text evidence="12">The sequence shown here is derived from an EMBL/GenBank/DDBJ whole genome shotgun (WGS) entry which is preliminary data.</text>
</comment>
<evidence type="ECO:0000256" key="6">
    <source>
        <dbReference type="ARBA" id="ARBA00022989"/>
    </source>
</evidence>
<gene>
    <name evidence="12" type="ORF">M9458_020577</name>
</gene>
<evidence type="ECO:0000256" key="9">
    <source>
        <dbReference type="SAM" id="MobiDB-lite"/>
    </source>
</evidence>
<dbReference type="PANTHER" id="PTHR11453">
    <property type="entry name" value="ANION EXCHANGE PROTEIN"/>
    <property type="match status" value="1"/>
</dbReference>
<feature type="region of interest" description="Disordered" evidence="9">
    <location>
        <begin position="64"/>
        <end position="89"/>
    </location>
</feature>
<feature type="domain" description="Bicarbonate transporter-like transmembrane" evidence="10">
    <location>
        <begin position="99"/>
        <end position="145"/>
    </location>
</feature>
<name>A0ABD0QFZ4_CIRMR</name>
<evidence type="ECO:0000313" key="12">
    <source>
        <dbReference type="EMBL" id="KAL0184881.1"/>
    </source>
</evidence>
<dbReference type="Gene3D" id="1.10.287.570">
    <property type="entry name" value="Helical hairpin bin"/>
    <property type="match status" value="1"/>
</dbReference>
<keyword evidence="4" id="KW-1003">Cell membrane</keyword>
<dbReference type="InterPro" id="IPR011531">
    <property type="entry name" value="HCO3_transpt-like_TM_dom"/>
</dbReference>
<dbReference type="AlphaFoldDB" id="A0ABD0QFZ4"/>
<keyword evidence="8" id="KW-0472">Membrane</keyword>
<keyword evidence="7" id="KW-0406">Ion transport</keyword>
<evidence type="ECO:0000256" key="4">
    <source>
        <dbReference type="ARBA" id="ARBA00022475"/>
    </source>
</evidence>
<comment type="similarity">
    <text evidence="2">Belongs to the anion exchanger (TC 2.A.31) family.</text>
</comment>
<dbReference type="Pfam" id="PF07565">
    <property type="entry name" value="Band_3_cyto"/>
    <property type="match status" value="1"/>
</dbReference>
<evidence type="ECO:0000256" key="7">
    <source>
        <dbReference type="ARBA" id="ARBA00023065"/>
    </source>
</evidence>
<organism evidence="12 13">
    <name type="scientific">Cirrhinus mrigala</name>
    <name type="common">Mrigala</name>
    <dbReference type="NCBI Taxonomy" id="683832"/>
    <lineage>
        <taxon>Eukaryota</taxon>
        <taxon>Metazoa</taxon>
        <taxon>Chordata</taxon>
        <taxon>Craniata</taxon>
        <taxon>Vertebrata</taxon>
        <taxon>Euteleostomi</taxon>
        <taxon>Actinopterygii</taxon>
        <taxon>Neopterygii</taxon>
        <taxon>Teleostei</taxon>
        <taxon>Ostariophysi</taxon>
        <taxon>Cypriniformes</taxon>
        <taxon>Cyprinidae</taxon>
        <taxon>Labeoninae</taxon>
        <taxon>Labeonini</taxon>
        <taxon>Cirrhinus</taxon>
    </lineage>
</organism>
<evidence type="ECO:0000256" key="3">
    <source>
        <dbReference type="ARBA" id="ARBA00022448"/>
    </source>
</evidence>